<gene>
    <name evidence="1" type="ORF">L195_g063535</name>
</gene>
<accession>A0A2K3KMJ0</accession>
<proteinExistence type="predicted"/>
<evidence type="ECO:0000313" key="2">
    <source>
        <dbReference type="Proteomes" id="UP000236291"/>
    </source>
</evidence>
<comment type="caution">
    <text evidence="1">The sequence shown here is derived from an EMBL/GenBank/DDBJ whole genome shotgun (WGS) entry which is preliminary data.</text>
</comment>
<sequence>MSKISKDLKEPKNEGMLPLKKFLPNTSFVNVKQEPSSLGISPDNFEIL</sequence>
<dbReference type="AlphaFoldDB" id="A0A2K3KMJ0"/>
<reference evidence="1 2" key="2">
    <citation type="journal article" date="2017" name="Front. Plant Sci.">
        <title>Gene Classification and Mining of Molecular Markers Useful in Red Clover (Trifolium pratense) Breeding.</title>
        <authorList>
            <person name="Istvanek J."/>
            <person name="Dluhosova J."/>
            <person name="Dluhos P."/>
            <person name="Patkova L."/>
            <person name="Nedelnik J."/>
            <person name="Repkova J."/>
        </authorList>
    </citation>
    <scope>NUCLEOTIDE SEQUENCE [LARGE SCALE GENOMIC DNA]</scope>
    <source>
        <strain evidence="2">cv. Tatra</strain>
        <tissue evidence="1">Young leaves</tissue>
    </source>
</reference>
<protein>
    <submittedName>
        <fullName evidence="1">Uncharacterized protein</fullName>
    </submittedName>
</protein>
<evidence type="ECO:0000313" key="1">
    <source>
        <dbReference type="EMBL" id="PNX67476.1"/>
    </source>
</evidence>
<reference evidence="1 2" key="1">
    <citation type="journal article" date="2014" name="Am. J. Bot.">
        <title>Genome assembly and annotation for red clover (Trifolium pratense; Fabaceae).</title>
        <authorList>
            <person name="Istvanek J."/>
            <person name="Jaros M."/>
            <person name="Krenek A."/>
            <person name="Repkova J."/>
        </authorList>
    </citation>
    <scope>NUCLEOTIDE SEQUENCE [LARGE SCALE GENOMIC DNA]</scope>
    <source>
        <strain evidence="2">cv. Tatra</strain>
        <tissue evidence="1">Young leaves</tissue>
    </source>
</reference>
<organism evidence="1 2">
    <name type="scientific">Trifolium pratense</name>
    <name type="common">Red clover</name>
    <dbReference type="NCBI Taxonomy" id="57577"/>
    <lineage>
        <taxon>Eukaryota</taxon>
        <taxon>Viridiplantae</taxon>
        <taxon>Streptophyta</taxon>
        <taxon>Embryophyta</taxon>
        <taxon>Tracheophyta</taxon>
        <taxon>Spermatophyta</taxon>
        <taxon>Magnoliopsida</taxon>
        <taxon>eudicotyledons</taxon>
        <taxon>Gunneridae</taxon>
        <taxon>Pentapetalae</taxon>
        <taxon>rosids</taxon>
        <taxon>fabids</taxon>
        <taxon>Fabales</taxon>
        <taxon>Fabaceae</taxon>
        <taxon>Papilionoideae</taxon>
        <taxon>50 kb inversion clade</taxon>
        <taxon>NPAAA clade</taxon>
        <taxon>Hologalegina</taxon>
        <taxon>IRL clade</taxon>
        <taxon>Trifolieae</taxon>
        <taxon>Trifolium</taxon>
    </lineage>
</organism>
<dbReference type="EMBL" id="ASHM01210234">
    <property type="protein sequence ID" value="PNX67476.1"/>
    <property type="molecule type" value="Genomic_DNA"/>
</dbReference>
<name>A0A2K3KMJ0_TRIPR</name>
<feature type="non-terminal residue" evidence="1">
    <location>
        <position position="48"/>
    </location>
</feature>
<dbReference type="Proteomes" id="UP000236291">
    <property type="component" value="Unassembled WGS sequence"/>
</dbReference>